<evidence type="ECO:0000259" key="7">
    <source>
        <dbReference type="PROSITE" id="PS50893"/>
    </source>
</evidence>
<keyword evidence="6" id="KW-0046">Antibiotic resistance</keyword>
<reference evidence="8 9" key="1">
    <citation type="submission" date="2021-01" db="EMBL/GenBank/DDBJ databases">
        <title>Genome public.</title>
        <authorList>
            <person name="Liu C."/>
            <person name="Sun Q."/>
        </authorList>
    </citation>
    <scope>NUCLEOTIDE SEQUENCE [LARGE SCALE GENOMIC DNA]</scope>
    <source>
        <strain evidence="8 9">JC656</strain>
    </source>
</reference>
<dbReference type="Proteomes" id="UP000639051">
    <property type="component" value="Unassembled WGS sequence"/>
</dbReference>
<evidence type="ECO:0000313" key="9">
    <source>
        <dbReference type="Proteomes" id="UP000639051"/>
    </source>
</evidence>
<keyword evidence="5 8" id="KW-0067">ATP-binding</keyword>
<keyword evidence="9" id="KW-1185">Reference proteome</keyword>
<dbReference type="InterPro" id="IPR003439">
    <property type="entry name" value="ABC_transporter-like_ATP-bd"/>
</dbReference>
<dbReference type="Gene3D" id="3.40.50.300">
    <property type="entry name" value="P-loop containing nucleotide triphosphate hydrolases"/>
    <property type="match status" value="1"/>
</dbReference>
<evidence type="ECO:0000313" key="8">
    <source>
        <dbReference type="EMBL" id="MBL0706090.1"/>
    </source>
</evidence>
<gene>
    <name evidence="8" type="ORF">JJE72_11305</name>
</gene>
<comment type="caution">
    <text evidence="8">The sequence shown here is derived from an EMBL/GenBank/DDBJ whole genome shotgun (WGS) entry which is preliminary data.</text>
</comment>
<keyword evidence="4" id="KW-0547">Nucleotide-binding</keyword>
<proteinExistence type="inferred from homology"/>
<accession>A0ABS1K3J3</accession>
<feature type="domain" description="ABC transporter" evidence="7">
    <location>
        <begin position="4"/>
        <end position="229"/>
    </location>
</feature>
<protein>
    <submittedName>
        <fullName evidence="8">ABC transporter ATP-binding protein</fullName>
    </submittedName>
</protein>
<evidence type="ECO:0000256" key="4">
    <source>
        <dbReference type="ARBA" id="ARBA00022741"/>
    </source>
</evidence>
<evidence type="ECO:0000256" key="5">
    <source>
        <dbReference type="ARBA" id="ARBA00022840"/>
    </source>
</evidence>
<dbReference type="PROSITE" id="PS50893">
    <property type="entry name" value="ABC_TRANSPORTER_2"/>
    <property type="match status" value="1"/>
</dbReference>
<evidence type="ECO:0000256" key="6">
    <source>
        <dbReference type="ARBA" id="ARBA00023251"/>
    </source>
</evidence>
<evidence type="ECO:0000256" key="3">
    <source>
        <dbReference type="ARBA" id="ARBA00022448"/>
    </source>
</evidence>
<keyword evidence="3" id="KW-0813">Transport</keyword>
<dbReference type="Pfam" id="PF00005">
    <property type="entry name" value="ABC_tran"/>
    <property type="match status" value="1"/>
</dbReference>
<dbReference type="InterPro" id="IPR027417">
    <property type="entry name" value="P-loop_NTPase"/>
</dbReference>
<evidence type="ECO:0000256" key="2">
    <source>
        <dbReference type="ARBA" id="ARBA00005417"/>
    </source>
</evidence>
<dbReference type="GO" id="GO:0005524">
    <property type="term" value="F:ATP binding"/>
    <property type="evidence" value="ECO:0007669"/>
    <property type="project" value="UniProtKB-KW"/>
</dbReference>
<comment type="similarity">
    <text evidence="2">Belongs to the ABC transporter superfamily.</text>
</comment>
<organism evidence="8 9">
    <name type="scientific">Sinomonas cellulolyticus</name>
    <dbReference type="NCBI Taxonomy" id="2801916"/>
    <lineage>
        <taxon>Bacteria</taxon>
        <taxon>Bacillati</taxon>
        <taxon>Actinomycetota</taxon>
        <taxon>Actinomycetes</taxon>
        <taxon>Micrococcales</taxon>
        <taxon>Micrococcaceae</taxon>
        <taxon>Sinomonas</taxon>
    </lineage>
</organism>
<dbReference type="SUPFAM" id="SSF52540">
    <property type="entry name" value="P-loop containing nucleoside triphosphate hydrolases"/>
    <property type="match status" value="1"/>
</dbReference>
<comment type="subcellular location">
    <subcellularLocation>
        <location evidence="1">Cell membrane</location>
        <topology evidence="1">Peripheral membrane protein</topology>
    </subcellularLocation>
</comment>
<dbReference type="SMART" id="SM00382">
    <property type="entry name" value="AAA"/>
    <property type="match status" value="1"/>
</dbReference>
<dbReference type="PROSITE" id="PS00211">
    <property type="entry name" value="ABC_TRANSPORTER_1"/>
    <property type="match status" value="1"/>
</dbReference>
<name>A0ABS1K3J3_9MICC</name>
<dbReference type="PANTHER" id="PTHR42711:SF5">
    <property type="entry name" value="ABC TRANSPORTER ATP-BINDING PROTEIN NATA"/>
    <property type="match status" value="1"/>
</dbReference>
<dbReference type="InterPro" id="IPR050763">
    <property type="entry name" value="ABC_transporter_ATP-binding"/>
</dbReference>
<dbReference type="RefSeq" id="WP_189692615.1">
    <property type="nucleotide sequence ID" value="NZ_BNCM01000002.1"/>
</dbReference>
<dbReference type="InterPro" id="IPR017871">
    <property type="entry name" value="ABC_transporter-like_CS"/>
</dbReference>
<sequence length="312" mass="33693">MHAIEVEDLHKHYGSERAVDGLSFSVALGEVFALVGPNGAGKTTTVEILEGHRRRSSGRVEVLGFDPAVGGRDYRERIGIVLQEAGVEEEFSPRELLRLYRGMYPRQLSVDEVIELVGLTDKADAKAKTLSGGQRRRLDLALGLIGDPELLFLDEPTTGFDPSARRKAWELVENLRGLGKTVLLTTHYMDEAEHLADRVGVVVAGRLAALGTPSEIGGEARSSSTITFRLPSGVTASEVPDLGATLRAEGEDWQLRTMDPVGALAQLIGWAKSRTVHLAGLTVERPSLEDVYLELIERAGAGASQPERVGAP</sequence>
<dbReference type="EMBL" id="JAERRC010000024">
    <property type="protein sequence ID" value="MBL0706090.1"/>
    <property type="molecule type" value="Genomic_DNA"/>
</dbReference>
<evidence type="ECO:0000256" key="1">
    <source>
        <dbReference type="ARBA" id="ARBA00004202"/>
    </source>
</evidence>
<dbReference type="InterPro" id="IPR003593">
    <property type="entry name" value="AAA+_ATPase"/>
</dbReference>
<dbReference type="PANTHER" id="PTHR42711">
    <property type="entry name" value="ABC TRANSPORTER ATP-BINDING PROTEIN"/>
    <property type="match status" value="1"/>
</dbReference>